<protein>
    <recommendedName>
        <fullName evidence="2">Armadillo-like repeats domain-containing protein</fullName>
    </recommendedName>
</protein>
<dbReference type="PANTHER" id="PTHR36793">
    <property type="entry name" value="RIBOSOMAL RNA SMALL SUBUNIT METHYLTRANSFERASE J"/>
    <property type="match status" value="1"/>
</dbReference>
<dbReference type="Proteomes" id="UP000244005">
    <property type="component" value="Unassembled WGS sequence"/>
</dbReference>
<feature type="region of interest" description="Disordered" evidence="1">
    <location>
        <begin position="69"/>
        <end position="90"/>
    </location>
</feature>
<accession>A0A2R6WQ87</accession>
<evidence type="ECO:0000313" key="3">
    <source>
        <dbReference type="EMBL" id="PTQ36030.1"/>
    </source>
</evidence>
<sequence>MESILRNQFQFKAFSVKLSQLSQSKEPLTFGLVMNIAASLPSLKSKADPSFYHSVFRGSRHCHMRINAKHSSEEAPGPVPSAGERSNPSSTLSVVNAMQRPGPSGTAAKILRWLTLIAASVIILRLSFSLPNKVRQIKAQNLFAVLDQFYPAKRKNMTQKLFKLLAKDNRFYPKEVVMLYFFHLLETRTFDAELVEDLVHFRRVSGLDDATILEILCAISQRIVRTEGHVVTNNTGSRKHELEKNASVQAAFSKILYLAELHRFWFVDNKFPEIIMSLFEVTERDAENLRIDSL</sequence>
<evidence type="ECO:0000313" key="4">
    <source>
        <dbReference type="Proteomes" id="UP000244005"/>
    </source>
</evidence>
<dbReference type="InterPro" id="IPR055241">
    <property type="entry name" value="Armadillo_rpt_dom"/>
</dbReference>
<feature type="domain" description="Armadillo-like repeats" evidence="2">
    <location>
        <begin position="171"/>
        <end position="260"/>
    </location>
</feature>
<dbReference type="OrthoDB" id="1716611at2759"/>
<evidence type="ECO:0000259" key="2">
    <source>
        <dbReference type="Pfam" id="PF22915"/>
    </source>
</evidence>
<dbReference type="PANTHER" id="PTHR36793:SF1">
    <property type="entry name" value="RIBOSOMAL RNA SMALL SUBUNIT METHYLTRANSFERASE J"/>
    <property type="match status" value="1"/>
</dbReference>
<reference evidence="4" key="1">
    <citation type="journal article" date="2017" name="Cell">
        <title>Insights into land plant evolution garnered from the Marchantia polymorpha genome.</title>
        <authorList>
            <person name="Bowman J.L."/>
            <person name="Kohchi T."/>
            <person name="Yamato K.T."/>
            <person name="Jenkins J."/>
            <person name="Shu S."/>
            <person name="Ishizaki K."/>
            <person name="Yamaoka S."/>
            <person name="Nishihama R."/>
            <person name="Nakamura Y."/>
            <person name="Berger F."/>
            <person name="Adam C."/>
            <person name="Aki S.S."/>
            <person name="Althoff F."/>
            <person name="Araki T."/>
            <person name="Arteaga-Vazquez M.A."/>
            <person name="Balasubrmanian S."/>
            <person name="Barry K."/>
            <person name="Bauer D."/>
            <person name="Boehm C.R."/>
            <person name="Briginshaw L."/>
            <person name="Caballero-Perez J."/>
            <person name="Catarino B."/>
            <person name="Chen F."/>
            <person name="Chiyoda S."/>
            <person name="Chovatia M."/>
            <person name="Davies K.M."/>
            <person name="Delmans M."/>
            <person name="Demura T."/>
            <person name="Dierschke T."/>
            <person name="Dolan L."/>
            <person name="Dorantes-Acosta A.E."/>
            <person name="Eklund D.M."/>
            <person name="Florent S.N."/>
            <person name="Flores-Sandoval E."/>
            <person name="Fujiyama A."/>
            <person name="Fukuzawa H."/>
            <person name="Galik B."/>
            <person name="Grimanelli D."/>
            <person name="Grimwood J."/>
            <person name="Grossniklaus U."/>
            <person name="Hamada T."/>
            <person name="Haseloff J."/>
            <person name="Hetherington A.J."/>
            <person name="Higo A."/>
            <person name="Hirakawa Y."/>
            <person name="Hundley H.N."/>
            <person name="Ikeda Y."/>
            <person name="Inoue K."/>
            <person name="Inoue S.I."/>
            <person name="Ishida S."/>
            <person name="Jia Q."/>
            <person name="Kakita M."/>
            <person name="Kanazawa T."/>
            <person name="Kawai Y."/>
            <person name="Kawashima T."/>
            <person name="Kennedy M."/>
            <person name="Kinose K."/>
            <person name="Kinoshita T."/>
            <person name="Kohara Y."/>
            <person name="Koide E."/>
            <person name="Komatsu K."/>
            <person name="Kopischke S."/>
            <person name="Kubo M."/>
            <person name="Kyozuka J."/>
            <person name="Lagercrantz U."/>
            <person name="Lin S.S."/>
            <person name="Lindquist E."/>
            <person name="Lipzen A.M."/>
            <person name="Lu C.W."/>
            <person name="De Luna E."/>
            <person name="Martienssen R.A."/>
            <person name="Minamino N."/>
            <person name="Mizutani M."/>
            <person name="Mizutani M."/>
            <person name="Mochizuki N."/>
            <person name="Monte I."/>
            <person name="Mosher R."/>
            <person name="Nagasaki H."/>
            <person name="Nakagami H."/>
            <person name="Naramoto S."/>
            <person name="Nishitani K."/>
            <person name="Ohtani M."/>
            <person name="Okamoto T."/>
            <person name="Okumura M."/>
            <person name="Phillips J."/>
            <person name="Pollak B."/>
            <person name="Reinders A."/>
            <person name="Rovekamp M."/>
            <person name="Sano R."/>
            <person name="Sawa S."/>
            <person name="Schmid M.W."/>
            <person name="Shirakawa M."/>
            <person name="Solano R."/>
            <person name="Spunde A."/>
            <person name="Suetsugu N."/>
            <person name="Sugano S."/>
            <person name="Sugiyama A."/>
            <person name="Sun R."/>
            <person name="Suzuki Y."/>
            <person name="Takenaka M."/>
            <person name="Takezawa D."/>
            <person name="Tomogane H."/>
            <person name="Tsuzuki M."/>
            <person name="Ueda T."/>
            <person name="Umeda M."/>
            <person name="Ward J.M."/>
            <person name="Watanabe Y."/>
            <person name="Yazaki K."/>
            <person name="Yokoyama R."/>
            <person name="Yoshitake Y."/>
            <person name="Yotsui I."/>
            <person name="Zachgo S."/>
            <person name="Schmutz J."/>
        </authorList>
    </citation>
    <scope>NUCLEOTIDE SEQUENCE [LARGE SCALE GENOMIC DNA]</scope>
    <source>
        <strain evidence="4">Tak-1</strain>
    </source>
</reference>
<dbReference type="EMBL" id="KZ772739">
    <property type="protein sequence ID" value="PTQ36030.1"/>
    <property type="molecule type" value="Genomic_DNA"/>
</dbReference>
<proteinExistence type="predicted"/>
<dbReference type="AlphaFoldDB" id="A0A2R6WQ87"/>
<keyword evidence="4" id="KW-1185">Reference proteome</keyword>
<evidence type="ECO:0000256" key="1">
    <source>
        <dbReference type="SAM" id="MobiDB-lite"/>
    </source>
</evidence>
<dbReference type="Pfam" id="PF22915">
    <property type="entry name" value="ARMH5"/>
    <property type="match status" value="1"/>
</dbReference>
<dbReference type="Gramene" id="Mp7g18760.1">
    <property type="protein sequence ID" value="Mp7g18760.1.cds1"/>
    <property type="gene ID" value="Mp7g18760"/>
</dbReference>
<name>A0A2R6WQ87_MARPO</name>
<gene>
    <name evidence="3" type="ORF">MARPO_0067s0101</name>
</gene>
<organism evidence="3 4">
    <name type="scientific">Marchantia polymorpha</name>
    <name type="common">Common liverwort</name>
    <name type="synonym">Marchantia aquatica</name>
    <dbReference type="NCBI Taxonomy" id="3197"/>
    <lineage>
        <taxon>Eukaryota</taxon>
        <taxon>Viridiplantae</taxon>
        <taxon>Streptophyta</taxon>
        <taxon>Embryophyta</taxon>
        <taxon>Marchantiophyta</taxon>
        <taxon>Marchantiopsida</taxon>
        <taxon>Marchantiidae</taxon>
        <taxon>Marchantiales</taxon>
        <taxon>Marchantiaceae</taxon>
        <taxon>Marchantia</taxon>
    </lineage>
</organism>